<comment type="function">
    <text evidence="14">Skin-specific kinase that plays a key role in glycerol metabolism, catalyzing its phosphorylation to produce sn-glycerol 3-phosphate. Involved in skin-specific regulation of sterol regulatory element-binding protein (SREBP) processing and lipid biosynthesis.</text>
</comment>
<dbReference type="GO" id="GO:0006071">
    <property type="term" value="P:glycerol metabolic process"/>
    <property type="evidence" value="ECO:0007669"/>
    <property type="project" value="UniProtKB-KW"/>
</dbReference>
<evidence type="ECO:0000259" key="19">
    <source>
        <dbReference type="Pfam" id="PF00370"/>
    </source>
</evidence>
<evidence type="ECO:0000256" key="9">
    <source>
        <dbReference type="ARBA" id="ARBA00022741"/>
    </source>
</evidence>
<evidence type="ECO:0000256" key="1">
    <source>
        <dbReference type="ARBA" id="ARBA00004496"/>
    </source>
</evidence>
<keyword evidence="5" id="KW-0963">Cytoplasm</keyword>
<dbReference type="FunFam" id="3.30.420.40:FF:000102">
    <property type="entry name" value="Putative glycerol kinase 5"/>
    <property type="match status" value="1"/>
</dbReference>
<keyword evidence="7" id="KW-0808">Transferase</keyword>
<feature type="domain" description="Carbohydrate kinase FGGY C-terminal" evidence="20">
    <location>
        <begin position="196"/>
        <end position="385"/>
    </location>
</feature>
<evidence type="ECO:0000313" key="22">
    <source>
        <dbReference type="Proteomes" id="UP000728032"/>
    </source>
</evidence>
<evidence type="ECO:0000256" key="16">
    <source>
        <dbReference type="ARBA" id="ARBA00048957"/>
    </source>
</evidence>
<dbReference type="InterPro" id="IPR037444">
    <property type="entry name" value="GK5"/>
</dbReference>
<keyword evidence="10" id="KW-0418">Kinase</keyword>
<dbReference type="CDD" id="cd07793">
    <property type="entry name" value="ASKHA_NBD_FGGY_GK5-like"/>
    <property type="match status" value="1"/>
</dbReference>
<dbReference type="GO" id="GO:0001734">
    <property type="term" value="F:mRNA m(6)A methyltransferase activity"/>
    <property type="evidence" value="ECO:0007669"/>
    <property type="project" value="UniProtKB-EC"/>
</dbReference>
<name>A0A7R9QFS2_9ACAR</name>
<keyword evidence="22" id="KW-1185">Reference proteome</keyword>
<evidence type="ECO:0000259" key="20">
    <source>
        <dbReference type="Pfam" id="PF02782"/>
    </source>
</evidence>
<dbReference type="InterPro" id="IPR007757">
    <property type="entry name" value="MT-A70-like"/>
</dbReference>
<dbReference type="InterPro" id="IPR018485">
    <property type="entry name" value="FGGY_C"/>
</dbReference>
<evidence type="ECO:0000256" key="7">
    <source>
        <dbReference type="ARBA" id="ARBA00022679"/>
    </source>
</evidence>
<dbReference type="SUPFAM" id="SSF53067">
    <property type="entry name" value="Actin-like ATPase domain"/>
    <property type="match status" value="2"/>
</dbReference>
<comment type="subcellular location">
    <subcellularLocation>
        <location evidence="1">Cytoplasm</location>
    </subcellularLocation>
</comment>
<dbReference type="EMBL" id="OC916119">
    <property type="protein sequence ID" value="CAD7643242.1"/>
    <property type="molecule type" value="Genomic_DNA"/>
</dbReference>
<evidence type="ECO:0000256" key="8">
    <source>
        <dbReference type="ARBA" id="ARBA00022691"/>
    </source>
</evidence>
<comment type="catalytic activity">
    <reaction evidence="16">
        <text>an adenosine in mRNA + S-adenosyl-L-methionine = an N(6)-methyladenosine in mRNA + S-adenosyl-L-homocysteine + H(+)</text>
        <dbReference type="Rhea" id="RHEA:55584"/>
        <dbReference type="Rhea" id="RHEA-COMP:12414"/>
        <dbReference type="Rhea" id="RHEA-COMP:12417"/>
        <dbReference type="ChEBI" id="CHEBI:15378"/>
        <dbReference type="ChEBI" id="CHEBI:57856"/>
        <dbReference type="ChEBI" id="CHEBI:59789"/>
        <dbReference type="ChEBI" id="CHEBI:74411"/>
        <dbReference type="ChEBI" id="CHEBI:74449"/>
        <dbReference type="EC" id="2.1.1.348"/>
    </reaction>
</comment>
<gene>
    <name evidence="21" type="ORF">ONB1V03_LOCUS4036</name>
</gene>
<evidence type="ECO:0000256" key="2">
    <source>
        <dbReference type="ARBA" id="ARBA00005190"/>
    </source>
</evidence>
<dbReference type="InterPro" id="IPR043129">
    <property type="entry name" value="ATPase_NBD"/>
</dbReference>
<feature type="domain" description="Carbohydrate kinase FGGY N-terminal" evidence="19">
    <location>
        <begin position="4"/>
        <end position="186"/>
    </location>
</feature>
<evidence type="ECO:0000313" key="21">
    <source>
        <dbReference type="EMBL" id="CAD7643242.1"/>
    </source>
</evidence>
<comment type="similarity">
    <text evidence="17">Belongs to the MT-A70-like family.</text>
</comment>
<dbReference type="EMBL" id="CAJPVJ010001294">
    <property type="protein sequence ID" value="CAG2164484.1"/>
    <property type="molecule type" value="Genomic_DNA"/>
</dbReference>
<sequence length="1000" mass="113002">MRGTFITWDRETGQPFHNFITWKDIRSEQLCNQWNDSMRMKCLKMGAKFVHFFSRSDRFLAASLLRFTTGMVVMRLVWVLQNIPEVRQRAVEGNALYGTVDTYLIWRLTSGKVHATDPSNACITGFYDPFLMRWGEWALNMLDIPPSILPTVMDTNGDFGQTNAQFLGASIPIRAVVGDQQAAMFGECCFREGDVKCTLGTGTFININTGIKPCASYKGLYPIIGWKLVNEKNAVYLMEGASYDTGTAVNWAQNIGLFKDPQETSELAESVSNSNVCFIPAFSGLQAPINDNTATTAFIGINSSTSRAQMVRSILESICFRVKQMYEIVLEEQTNLLIRQFRIDGGVSNNDFVVQMIADLTGKKVERAHHREMSSLGAAFMAGLAVGFWTNTKHISSLRVSDKVFLPRNNWTNTNRNKFETWERAVHRQLSTAAMDQPSSDTFSEMQAFKRRQTSLRERLQRRKKETEDILTGSGVQTDRQPITPDLLSSRAADTSAVDSTKYQTIERQLLHFLCDQSVKLPIDSNVLCSHIIKSCDQIDDQNCHQLVTDLLQKFSLQDLIVMSENVVKTSNVTVYSITSLDHLKLTNFAQEMDAIGGHHLATTVDTANSVKRVNNLCGDDKSDTKRTKMDDKSDDLLESLLSLPTIREKQSKQMGEEILDLLSRPTAKERSLVEQFRSVGGAQVQEFCTHGTAQECRKASQSDSACSRLHFKKIIQKHTDESLGDCSFLNTCFHMDSCKYVHYLVDYSTARPLKHKQKTDTNTANTVADTTGESGISLSTIEKRYNRILFPAQWIKCDLRFFDMSTLGKFAVVMADPPWDIHMELPYGTMSDDEMRNLQIPALQDEGIIFLWVTGRAMELGRECLSLWGYERCDEIIWVKTNQLQRIIRTGRTGHWLNHGKEHCLVGIKGNPQGVNRGLDCDVIVAEVRATSHKPDEIYGIIERLSPGTRKIELFGRQHNTQPNWLTLGNQLDGVRLIEPALIKHYTDKYPDHAIHIPT</sequence>
<dbReference type="SUPFAM" id="SSF53335">
    <property type="entry name" value="S-adenosyl-L-methionine-dependent methyltransferases"/>
    <property type="match status" value="1"/>
</dbReference>
<keyword evidence="12" id="KW-0067">ATP-binding</keyword>
<dbReference type="Proteomes" id="UP000728032">
    <property type="component" value="Unassembled WGS sequence"/>
</dbReference>
<evidence type="ECO:0000256" key="18">
    <source>
        <dbReference type="SAM" id="MobiDB-lite"/>
    </source>
</evidence>
<dbReference type="InterPro" id="IPR025848">
    <property type="entry name" value="MT-A70"/>
</dbReference>
<evidence type="ECO:0000256" key="3">
    <source>
        <dbReference type="ARBA" id="ARBA00012099"/>
    </source>
</evidence>
<feature type="region of interest" description="Disordered" evidence="18">
    <location>
        <begin position="433"/>
        <end position="456"/>
    </location>
</feature>
<dbReference type="Pfam" id="PF05063">
    <property type="entry name" value="MT-A70"/>
    <property type="match status" value="1"/>
</dbReference>
<dbReference type="OrthoDB" id="10262526at2759"/>
<keyword evidence="6" id="KW-0489">Methyltransferase</keyword>
<evidence type="ECO:0000256" key="10">
    <source>
        <dbReference type="ARBA" id="ARBA00022777"/>
    </source>
</evidence>
<feature type="compositionally biased region" description="Polar residues" evidence="18">
    <location>
        <begin position="433"/>
        <end position="445"/>
    </location>
</feature>
<dbReference type="InterPro" id="IPR029063">
    <property type="entry name" value="SAM-dependent_MTases_sf"/>
</dbReference>
<accession>A0A7R9QFS2</accession>
<proteinExistence type="inferred from homology"/>
<evidence type="ECO:0000256" key="17">
    <source>
        <dbReference type="PROSITE-ProRule" id="PRU00489"/>
    </source>
</evidence>
<dbReference type="InterPro" id="IPR018484">
    <property type="entry name" value="FGGY_N"/>
</dbReference>
<keyword evidence="8" id="KW-0949">S-adenosyl-L-methionine</keyword>
<evidence type="ECO:0000256" key="15">
    <source>
        <dbReference type="ARBA" id="ARBA00047192"/>
    </source>
</evidence>
<keyword evidence="11" id="KW-0319">Glycerol metabolism</keyword>
<organism evidence="21">
    <name type="scientific">Oppiella nova</name>
    <dbReference type="NCBI Taxonomy" id="334625"/>
    <lineage>
        <taxon>Eukaryota</taxon>
        <taxon>Metazoa</taxon>
        <taxon>Ecdysozoa</taxon>
        <taxon>Arthropoda</taxon>
        <taxon>Chelicerata</taxon>
        <taxon>Arachnida</taxon>
        <taxon>Acari</taxon>
        <taxon>Acariformes</taxon>
        <taxon>Sarcoptiformes</taxon>
        <taxon>Oribatida</taxon>
        <taxon>Brachypylina</taxon>
        <taxon>Oppioidea</taxon>
        <taxon>Oppiidae</taxon>
        <taxon>Oppiella</taxon>
    </lineage>
</organism>
<dbReference type="GO" id="GO:0005737">
    <property type="term" value="C:cytoplasm"/>
    <property type="evidence" value="ECO:0007669"/>
    <property type="project" value="UniProtKB-SubCell"/>
</dbReference>
<dbReference type="GO" id="GO:0005524">
    <property type="term" value="F:ATP binding"/>
    <property type="evidence" value="ECO:0007669"/>
    <property type="project" value="UniProtKB-KW"/>
</dbReference>
<evidence type="ECO:0000256" key="12">
    <source>
        <dbReference type="ARBA" id="ARBA00022840"/>
    </source>
</evidence>
<dbReference type="GO" id="GO:0036396">
    <property type="term" value="C:RNA N6-methyladenosine methyltransferase complex"/>
    <property type="evidence" value="ECO:0007669"/>
    <property type="project" value="TreeGrafter"/>
</dbReference>
<evidence type="ECO:0000256" key="6">
    <source>
        <dbReference type="ARBA" id="ARBA00022603"/>
    </source>
</evidence>
<protein>
    <recommendedName>
        <fullName evidence="15">Glycerol kinase 5</fullName>
        <ecNumber evidence="4">2.1.1.348</ecNumber>
        <ecNumber evidence="3">2.7.1.30</ecNumber>
    </recommendedName>
    <alternativeName>
        <fullName evidence="13">ATP:glycerol 3-phosphotransferase 5</fullName>
    </alternativeName>
</protein>
<dbReference type="Gene3D" id="3.30.420.40">
    <property type="match status" value="2"/>
</dbReference>
<dbReference type="GO" id="GO:0005634">
    <property type="term" value="C:nucleus"/>
    <property type="evidence" value="ECO:0007669"/>
    <property type="project" value="InterPro"/>
</dbReference>
<dbReference type="EC" id="2.1.1.348" evidence="4"/>
<evidence type="ECO:0000256" key="5">
    <source>
        <dbReference type="ARBA" id="ARBA00022490"/>
    </source>
</evidence>
<comment type="pathway">
    <text evidence="2">Polyol metabolism; glycerol degradation via glycerol kinase pathway; sn-glycerol 3-phosphate from glycerol: step 1/1.</text>
</comment>
<keyword evidence="9" id="KW-0547">Nucleotide-binding</keyword>
<dbReference type="GO" id="GO:0004370">
    <property type="term" value="F:glycerol kinase activity"/>
    <property type="evidence" value="ECO:0007669"/>
    <property type="project" value="UniProtKB-EC"/>
</dbReference>
<dbReference type="Pfam" id="PF02782">
    <property type="entry name" value="FGGY_C"/>
    <property type="match status" value="1"/>
</dbReference>
<dbReference type="EC" id="2.7.1.30" evidence="3"/>
<evidence type="ECO:0000256" key="13">
    <source>
        <dbReference type="ARBA" id="ARBA00033026"/>
    </source>
</evidence>
<dbReference type="Pfam" id="PF00370">
    <property type="entry name" value="FGGY_N"/>
    <property type="match status" value="1"/>
</dbReference>
<evidence type="ECO:0000256" key="11">
    <source>
        <dbReference type="ARBA" id="ARBA00022798"/>
    </source>
</evidence>
<dbReference type="FunFam" id="3.30.420.40:FF:000104">
    <property type="entry name" value="putative glycerol kinase 5"/>
    <property type="match status" value="1"/>
</dbReference>
<dbReference type="PANTHER" id="PTHR12829:SF7">
    <property type="entry name" value="N6-ADENOSINE-METHYLTRANSFERASE CATALYTIC SUBUNIT"/>
    <property type="match status" value="1"/>
</dbReference>
<dbReference type="GO" id="GO:0001510">
    <property type="term" value="P:RNA methylation"/>
    <property type="evidence" value="ECO:0007669"/>
    <property type="project" value="InterPro"/>
</dbReference>
<evidence type="ECO:0000256" key="14">
    <source>
        <dbReference type="ARBA" id="ARBA00045165"/>
    </source>
</evidence>
<dbReference type="AlphaFoldDB" id="A0A7R9QFS2"/>
<dbReference type="PANTHER" id="PTHR12829">
    <property type="entry name" value="N6-ADENOSINE-METHYLTRANSFERASE"/>
    <property type="match status" value="1"/>
</dbReference>
<dbReference type="PROSITE" id="PS51563">
    <property type="entry name" value="SAM_MTA70L_1"/>
    <property type="match status" value="1"/>
</dbReference>
<reference evidence="21" key="1">
    <citation type="submission" date="2020-11" db="EMBL/GenBank/DDBJ databases">
        <authorList>
            <person name="Tran Van P."/>
        </authorList>
    </citation>
    <scope>NUCLEOTIDE SEQUENCE</scope>
</reference>
<dbReference type="PROSITE" id="PS51143">
    <property type="entry name" value="MT_A70"/>
    <property type="match status" value="1"/>
</dbReference>
<evidence type="ECO:0000256" key="4">
    <source>
        <dbReference type="ARBA" id="ARBA00012160"/>
    </source>
</evidence>